<feature type="non-terminal residue" evidence="3">
    <location>
        <position position="1"/>
    </location>
</feature>
<feature type="region of interest" description="Disordered" evidence="2">
    <location>
        <begin position="104"/>
        <end position="131"/>
    </location>
</feature>
<dbReference type="PANTHER" id="PTHR47978">
    <property type="match status" value="1"/>
</dbReference>
<evidence type="ECO:0000256" key="2">
    <source>
        <dbReference type="SAM" id="MobiDB-lite"/>
    </source>
</evidence>
<dbReference type="OrthoDB" id="10254700at2759"/>
<sequence>YDITNFESFQNVEDWYAVVQQAMKQKGATPPKVSLVANKSDLAYLRTVRDSAHRRFCDENNLTSHVVSAKNGDYVQSMFMAVAAQLTGVKLSADHVQSAQEPVTAQVTQEEGGRAGPKPVDLGRQRVDMTGGSAKDEKGCVCM</sequence>
<organism evidence="3 4">
    <name type="scientific">Kipferlia bialata</name>
    <dbReference type="NCBI Taxonomy" id="797122"/>
    <lineage>
        <taxon>Eukaryota</taxon>
        <taxon>Metamonada</taxon>
        <taxon>Carpediemonas-like organisms</taxon>
        <taxon>Kipferlia</taxon>
    </lineage>
</organism>
<evidence type="ECO:0000256" key="1">
    <source>
        <dbReference type="ARBA" id="ARBA00022741"/>
    </source>
</evidence>
<dbReference type="Pfam" id="PF00071">
    <property type="entry name" value="Ras"/>
    <property type="match status" value="1"/>
</dbReference>
<dbReference type="PROSITE" id="PS51419">
    <property type="entry name" value="RAB"/>
    <property type="match status" value="1"/>
</dbReference>
<reference evidence="3 4" key="1">
    <citation type="journal article" date="2018" name="PLoS ONE">
        <title>The draft genome of Kipferlia bialata reveals reductive genome evolution in fornicate parasites.</title>
        <authorList>
            <person name="Tanifuji G."/>
            <person name="Takabayashi S."/>
            <person name="Kume K."/>
            <person name="Takagi M."/>
            <person name="Nakayama T."/>
            <person name="Kamikawa R."/>
            <person name="Inagaki Y."/>
            <person name="Hashimoto T."/>
        </authorList>
    </citation>
    <scope>NUCLEOTIDE SEQUENCE [LARGE SCALE GENOMIC DNA]</scope>
    <source>
        <strain evidence="3">NY0173</strain>
    </source>
</reference>
<dbReference type="EMBL" id="BDIP01005456">
    <property type="protein sequence ID" value="GCA63898.1"/>
    <property type="molecule type" value="Genomic_DNA"/>
</dbReference>
<keyword evidence="4" id="KW-1185">Reference proteome</keyword>
<dbReference type="InterPro" id="IPR027417">
    <property type="entry name" value="P-loop_NTPase"/>
</dbReference>
<dbReference type="SMART" id="SM00175">
    <property type="entry name" value="RAB"/>
    <property type="match status" value="1"/>
</dbReference>
<dbReference type="Gene3D" id="3.40.50.300">
    <property type="entry name" value="P-loop containing nucleotide triphosphate hydrolases"/>
    <property type="match status" value="1"/>
</dbReference>
<dbReference type="SUPFAM" id="SSF52540">
    <property type="entry name" value="P-loop containing nucleoside triphosphate hydrolases"/>
    <property type="match status" value="1"/>
</dbReference>
<comment type="caution">
    <text evidence="3">The sequence shown here is derived from an EMBL/GenBank/DDBJ whole genome shotgun (WGS) entry which is preliminary data.</text>
</comment>
<dbReference type="Proteomes" id="UP000265618">
    <property type="component" value="Unassembled WGS sequence"/>
</dbReference>
<dbReference type="InterPro" id="IPR001806">
    <property type="entry name" value="Small_GTPase"/>
</dbReference>
<dbReference type="GO" id="GO:0005525">
    <property type="term" value="F:GTP binding"/>
    <property type="evidence" value="ECO:0007669"/>
    <property type="project" value="InterPro"/>
</dbReference>
<accession>A0A391NXP0</accession>
<gene>
    <name evidence="3" type="ORF">KIPB_012387</name>
</gene>
<keyword evidence="1" id="KW-0547">Nucleotide-binding</keyword>
<proteinExistence type="predicted"/>
<dbReference type="AlphaFoldDB" id="A0A391NXP0"/>
<dbReference type="GO" id="GO:0003924">
    <property type="term" value="F:GTPase activity"/>
    <property type="evidence" value="ECO:0007669"/>
    <property type="project" value="InterPro"/>
</dbReference>
<name>A0A391NXP0_9EUKA</name>
<protein>
    <submittedName>
        <fullName evidence="3">Small GTPase superfamily, Rab type</fullName>
    </submittedName>
</protein>
<evidence type="ECO:0000313" key="4">
    <source>
        <dbReference type="Proteomes" id="UP000265618"/>
    </source>
</evidence>
<evidence type="ECO:0000313" key="3">
    <source>
        <dbReference type="EMBL" id="GCA63898.1"/>
    </source>
</evidence>